<dbReference type="InterPro" id="IPR008571">
    <property type="entry name" value="HerA-like"/>
</dbReference>
<dbReference type="InterPro" id="IPR002789">
    <property type="entry name" value="HerA_central"/>
</dbReference>
<proteinExistence type="predicted"/>
<sequence length="757" mass="85173">MSKEFEYIRNQAIGTVEYVSPREIKVLLEINAPQNTAINTGVPQLFPKINGFILIPNESGALVGIVSWMGVEYSPYPKRKGYKDFDLIDLPFPLRKLSVSPLGILKEEDGRFEIERGVYNYPSVGDVVVVPNQDQLRAIVQNKDAHAKVKIGISPLAANAPVYVSPDRVFGRHVAILGNTGSGKSCSVAGLIRWSLEQAKSELSEGKTLNSRFIILDPNGEYGEAFHGLGTVRRFQVLLNESATTEIRQLKVPSWIWNSYEWSSIAQASGKTQRPLLRRTLREVRSNLPASEDSYASLRRYYSSCLIELNNDLRKGTSAFKGKPGKNEFGKKLQSMATDASKDCETLEDGDIKTALQTLQTALTACAKRKHRTFQDKETKEQVEYYEDFDKSDVEGCITSLDIFLKSVGGFQIYTGPDEDSPVFFKNEDFLSHIGRLAQESNAQQFMDFFLMRVRSILTDSRIASVIETKTPEELSLDKWLKEYVGSANEANINIIDLSLLPSEVLYVIVSVLSRIIFEAHQRYRRKNGHILPTTLVVEEAHNFIKRYDGDSDEITAVKLCAQSFEKIAKEGRKFGLGLLISSQRPSELSQTVLSQCNTFLLHRLVNDKDQEMVRKLVPDNLGSILNELPILPTKKAILLGWAAPIPVIVEMRTLDESHCPKSKDPEFWDVWTGLSERSVNWKEIAAEWQQVSLSENKCIHCDDYLTEQENAFCAEGVEQGDLICTSCLVDYSTCQKCGRKTQNTTFCDICADFVEE</sequence>
<keyword evidence="3" id="KW-1185">Reference proteome</keyword>
<evidence type="ECO:0000259" key="1">
    <source>
        <dbReference type="Pfam" id="PF01935"/>
    </source>
</evidence>
<gene>
    <name evidence="2" type="ORF">GURASL_15970</name>
</gene>
<accession>A0ABM8EJM1</accession>
<dbReference type="InterPro" id="IPR027417">
    <property type="entry name" value="P-loop_NTPase"/>
</dbReference>
<protein>
    <submittedName>
        <fullName evidence="2">ATPase</fullName>
    </submittedName>
</protein>
<organism evidence="2 3">
    <name type="scientific">Geotalea uraniireducens</name>
    <dbReference type="NCBI Taxonomy" id="351604"/>
    <lineage>
        <taxon>Bacteria</taxon>
        <taxon>Pseudomonadati</taxon>
        <taxon>Thermodesulfobacteriota</taxon>
        <taxon>Desulfuromonadia</taxon>
        <taxon>Geobacterales</taxon>
        <taxon>Geobacteraceae</taxon>
        <taxon>Geotalea</taxon>
    </lineage>
</organism>
<dbReference type="Proteomes" id="UP001317705">
    <property type="component" value="Chromosome"/>
</dbReference>
<dbReference type="PANTHER" id="PTHR42957">
    <property type="entry name" value="HELICASE MJ1565-RELATED"/>
    <property type="match status" value="1"/>
</dbReference>
<dbReference type="Pfam" id="PF01935">
    <property type="entry name" value="DUF87"/>
    <property type="match status" value="1"/>
</dbReference>
<evidence type="ECO:0000313" key="3">
    <source>
        <dbReference type="Proteomes" id="UP001317705"/>
    </source>
</evidence>
<reference evidence="2 3" key="1">
    <citation type="submission" date="2022-12" db="EMBL/GenBank/DDBJ databases">
        <title>Polyphasic characterization of Geotalea uranireducens NIT-SL11 newly isolated from a complex of sewage sludge and microbially reduced graphene oxide.</title>
        <authorList>
            <person name="Xie L."/>
            <person name="Yoshida N."/>
            <person name="Meng L."/>
        </authorList>
    </citation>
    <scope>NUCLEOTIDE SEQUENCE [LARGE SCALE GENOMIC DNA]</scope>
    <source>
        <strain evidence="2 3">NIT-SL11</strain>
    </source>
</reference>
<evidence type="ECO:0000313" key="2">
    <source>
        <dbReference type="EMBL" id="BDV42674.1"/>
    </source>
</evidence>
<feature type="domain" description="Helicase HerA central" evidence="1">
    <location>
        <begin position="157"/>
        <end position="317"/>
    </location>
</feature>
<dbReference type="Gene3D" id="3.40.50.300">
    <property type="entry name" value="P-loop containing nucleotide triphosphate hydrolases"/>
    <property type="match status" value="2"/>
</dbReference>
<dbReference type="RefSeq" id="WP_282003279.1">
    <property type="nucleotide sequence ID" value="NZ_AP027151.1"/>
</dbReference>
<dbReference type="SUPFAM" id="SSF52540">
    <property type="entry name" value="P-loop containing nucleoside triphosphate hydrolases"/>
    <property type="match status" value="1"/>
</dbReference>
<dbReference type="EMBL" id="AP027151">
    <property type="protein sequence ID" value="BDV42674.1"/>
    <property type="molecule type" value="Genomic_DNA"/>
</dbReference>
<dbReference type="PANTHER" id="PTHR42957:SF1">
    <property type="entry name" value="HELICASE MJ1565-RELATED"/>
    <property type="match status" value="1"/>
</dbReference>
<name>A0ABM8EJM1_9BACT</name>